<reference evidence="2" key="1">
    <citation type="submission" date="2021-01" db="EMBL/GenBank/DDBJ databases">
        <authorList>
            <person name="Corre E."/>
            <person name="Pelletier E."/>
            <person name="Niang G."/>
            <person name="Scheremetjew M."/>
            <person name="Finn R."/>
            <person name="Kale V."/>
            <person name="Holt S."/>
            <person name="Cochrane G."/>
            <person name="Meng A."/>
            <person name="Brown T."/>
            <person name="Cohen L."/>
        </authorList>
    </citation>
    <scope>NUCLEOTIDE SEQUENCE</scope>
    <source>
        <strain evidence="2">PLY182g</strain>
    </source>
</reference>
<dbReference type="InterPro" id="IPR029071">
    <property type="entry name" value="Ubiquitin-like_domsf"/>
</dbReference>
<dbReference type="Pfam" id="PF00240">
    <property type="entry name" value="ubiquitin"/>
    <property type="match status" value="1"/>
</dbReference>
<organism evidence="2">
    <name type="scientific">Coccolithus braarudii</name>
    <dbReference type="NCBI Taxonomy" id="221442"/>
    <lineage>
        <taxon>Eukaryota</taxon>
        <taxon>Haptista</taxon>
        <taxon>Haptophyta</taxon>
        <taxon>Prymnesiophyceae</taxon>
        <taxon>Coccolithales</taxon>
        <taxon>Coccolithaceae</taxon>
        <taxon>Coccolithus</taxon>
    </lineage>
</organism>
<sequence length="106" mass="11827">MSATEVEAVDYDYVRVKRKNQTIFIFMAPTSDTGSALKARLNAVTKVPAIDMKLFIDKNGDVVLDDNKTLADQKVENDQELYLIFRKEGSDDWELIEAADIGGVPS</sequence>
<dbReference type="EMBL" id="HBEY01006426">
    <property type="protein sequence ID" value="CAD8599811.1"/>
    <property type="molecule type" value="Transcribed_RNA"/>
</dbReference>
<gene>
    <name evidence="2" type="ORF">CPEL01642_LOCUS3141</name>
</gene>
<evidence type="ECO:0000259" key="1">
    <source>
        <dbReference type="PROSITE" id="PS50053"/>
    </source>
</evidence>
<dbReference type="AlphaFoldDB" id="A0A7S0PZ59"/>
<accession>A0A7S0PZ59</accession>
<protein>
    <recommendedName>
        <fullName evidence="1">Ubiquitin-like domain-containing protein</fullName>
    </recommendedName>
</protein>
<dbReference type="Gene3D" id="3.10.20.90">
    <property type="entry name" value="Phosphatidylinositol 3-kinase Catalytic Subunit, Chain A, domain 1"/>
    <property type="match status" value="1"/>
</dbReference>
<proteinExistence type="predicted"/>
<dbReference type="SMART" id="SM00213">
    <property type="entry name" value="UBQ"/>
    <property type="match status" value="1"/>
</dbReference>
<dbReference type="PROSITE" id="PS50053">
    <property type="entry name" value="UBIQUITIN_2"/>
    <property type="match status" value="1"/>
</dbReference>
<dbReference type="InterPro" id="IPR000626">
    <property type="entry name" value="Ubiquitin-like_dom"/>
</dbReference>
<dbReference type="SUPFAM" id="SSF54236">
    <property type="entry name" value="Ubiquitin-like"/>
    <property type="match status" value="1"/>
</dbReference>
<dbReference type="PANTHER" id="PTHR47725:SF2">
    <property type="entry name" value="UBIQUITIN-LIKE DOMAIN-CONTAINING PROTEIN"/>
    <property type="match status" value="1"/>
</dbReference>
<evidence type="ECO:0000313" key="2">
    <source>
        <dbReference type="EMBL" id="CAD8599811.1"/>
    </source>
</evidence>
<feature type="domain" description="Ubiquitin-like" evidence="1">
    <location>
        <begin position="14"/>
        <end position="90"/>
    </location>
</feature>
<name>A0A7S0PZ59_9EUKA</name>
<dbReference type="CDD" id="cd17039">
    <property type="entry name" value="Ubl_ubiquitin_like"/>
    <property type="match status" value="1"/>
</dbReference>
<dbReference type="PANTHER" id="PTHR47725">
    <property type="entry name" value="OS03G0364000 PROTEIN"/>
    <property type="match status" value="1"/>
</dbReference>